<proteinExistence type="predicted"/>
<dbReference type="AlphaFoldDB" id="A0A6N6W9W2"/>
<dbReference type="Proteomes" id="UP000463700">
    <property type="component" value="Unassembled WGS sequence"/>
</dbReference>
<evidence type="ECO:0000313" key="3">
    <source>
        <dbReference type="Proteomes" id="UP000463700"/>
    </source>
</evidence>
<dbReference type="EMBL" id="VOSW01000050">
    <property type="protein sequence ID" value="KAE8757246.1"/>
    <property type="molecule type" value="Genomic_DNA"/>
</dbReference>
<comment type="caution">
    <text evidence="2">The sequence shown here is derived from an EMBL/GenBank/DDBJ whole genome shotgun (WGS) entry which is preliminary data.</text>
</comment>
<protein>
    <submittedName>
        <fullName evidence="2">Tryptophan leader peptide</fullName>
    </submittedName>
</protein>
<organism evidence="2 3">
    <name type="scientific">Paraburkholderia madseniana</name>
    <dbReference type="NCBI Taxonomy" id="2599607"/>
    <lineage>
        <taxon>Bacteria</taxon>
        <taxon>Pseudomonadati</taxon>
        <taxon>Pseudomonadota</taxon>
        <taxon>Betaproteobacteria</taxon>
        <taxon>Burkholderiales</taxon>
        <taxon>Burkholderiaceae</taxon>
        <taxon>Paraburkholderia</taxon>
    </lineage>
</organism>
<gene>
    <name evidence="2" type="ORF">FSO04_24945</name>
</gene>
<reference evidence="2 3" key="1">
    <citation type="journal article" date="2020" name="Int. J. Syst. Evol. Microbiol.">
        <title>Paraburkholderia madseniana sp. nov., a phenolic acid-degrading bacterium isolated from acidic forest soil.</title>
        <authorList>
            <person name="Wilhelm R.C."/>
            <person name="Murphy S.J.L."/>
            <person name="Feriancek N.M."/>
            <person name="Karasz D.C."/>
            <person name="DeRito C.M."/>
            <person name="Newman J.D."/>
            <person name="Buckley D.H."/>
        </authorList>
    </citation>
    <scope>NUCLEOTIDE SEQUENCE [LARGE SCALE GENOMIC DNA]</scope>
    <source>
        <strain evidence="2 3">RP11</strain>
    </source>
</reference>
<sequence length="433" mass="48573">MDWKFWNKTSSPAPGASERPTDTYEALRHLLGMLMQADTPPFSNWHAPDMVFAPNVENVAQSATKGYLLALWFWVFAEKHGVVAARMARDTFCLLADEAQPATGDVLDNLIELENRLIQSFDATPIEQRSFVQSGQMVTLPMEFFLATGFLLQSPDSPYHGRSGVDFEGNDIKLAGCLRSATEEALPLFKPMVQAIQGFDARTLPRWKWSAAQGAMERHLQRRYNNPLFPLHRQVVTSSDVYAARVADYEALANIRNELAELAREFYGLTELAADWHPLLNGLRERLDKLEDHRLMAGGENESLGGAIAELRGKVMDVWRSALHNNARHLAALEKAETVQRERHAALFATDWMRQLRSHASPIPPQEVVAALLSDSPTEIERAVAALQTEPQLHSTLENCRSYAHRLVAEVRTGSHALPDIDEKLRILDGDYS</sequence>
<evidence type="ECO:0000313" key="2">
    <source>
        <dbReference type="EMBL" id="KAE8757246.1"/>
    </source>
</evidence>
<name>A0A6N6W9W2_9BURK</name>
<accession>A0A6N6W9W2</accession>
<evidence type="ECO:0000256" key="1">
    <source>
        <dbReference type="SAM" id="MobiDB-lite"/>
    </source>
</evidence>
<feature type="region of interest" description="Disordered" evidence="1">
    <location>
        <begin position="1"/>
        <end position="20"/>
    </location>
</feature>